<dbReference type="GO" id="GO:1990112">
    <property type="term" value="C:RQC complex"/>
    <property type="evidence" value="ECO:0007669"/>
    <property type="project" value="TreeGrafter"/>
</dbReference>
<keyword evidence="3" id="KW-1185">Reference proteome</keyword>
<evidence type="ECO:0000313" key="2">
    <source>
        <dbReference type="EMBL" id="KAJ3046963.1"/>
    </source>
</evidence>
<organism evidence="2 3">
    <name type="scientific">Rhizophlyctis rosea</name>
    <dbReference type="NCBI Taxonomy" id="64517"/>
    <lineage>
        <taxon>Eukaryota</taxon>
        <taxon>Fungi</taxon>
        <taxon>Fungi incertae sedis</taxon>
        <taxon>Chytridiomycota</taxon>
        <taxon>Chytridiomycota incertae sedis</taxon>
        <taxon>Chytridiomycetes</taxon>
        <taxon>Rhizophlyctidales</taxon>
        <taxon>Rhizophlyctidaceae</taxon>
        <taxon>Rhizophlyctis</taxon>
    </lineage>
</organism>
<feature type="region of interest" description="Disordered" evidence="1">
    <location>
        <begin position="531"/>
        <end position="558"/>
    </location>
</feature>
<feature type="region of interest" description="Disordered" evidence="1">
    <location>
        <begin position="1"/>
        <end position="110"/>
    </location>
</feature>
<gene>
    <name evidence="2" type="primary">TCF25</name>
    <name evidence="2" type="ORF">HK097_000365</name>
</gene>
<feature type="compositionally biased region" description="Gly residues" evidence="1">
    <location>
        <begin position="605"/>
        <end position="619"/>
    </location>
</feature>
<dbReference type="Pfam" id="PF04910">
    <property type="entry name" value="Tcf25"/>
    <property type="match status" value="1"/>
</dbReference>
<dbReference type="GO" id="GO:1990116">
    <property type="term" value="P:ribosome-associated ubiquitin-dependent protein catabolic process"/>
    <property type="evidence" value="ECO:0007669"/>
    <property type="project" value="TreeGrafter"/>
</dbReference>
<feature type="compositionally biased region" description="Acidic residues" evidence="1">
    <location>
        <begin position="101"/>
        <end position="110"/>
    </location>
</feature>
<dbReference type="InterPro" id="IPR006994">
    <property type="entry name" value="TCF25/Rqc1"/>
</dbReference>
<evidence type="ECO:0000313" key="3">
    <source>
        <dbReference type="Proteomes" id="UP001212841"/>
    </source>
</evidence>
<name>A0AAD5S8M1_9FUNG</name>
<evidence type="ECO:0000256" key="1">
    <source>
        <dbReference type="SAM" id="MobiDB-lite"/>
    </source>
</evidence>
<reference evidence="2" key="1">
    <citation type="submission" date="2020-05" db="EMBL/GenBank/DDBJ databases">
        <title>Phylogenomic resolution of chytrid fungi.</title>
        <authorList>
            <person name="Stajich J.E."/>
            <person name="Amses K."/>
            <person name="Simmons R."/>
            <person name="Seto K."/>
            <person name="Myers J."/>
            <person name="Bonds A."/>
            <person name="Quandt C.A."/>
            <person name="Barry K."/>
            <person name="Liu P."/>
            <person name="Grigoriev I."/>
            <person name="Longcore J.E."/>
            <person name="James T.Y."/>
        </authorList>
    </citation>
    <scope>NUCLEOTIDE SEQUENCE</scope>
    <source>
        <strain evidence="2">JEL0318</strain>
    </source>
</reference>
<dbReference type="EMBL" id="JADGJD010001056">
    <property type="protein sequence ID" value="KAJ3046963.1"/>
    <property type="molecule type" value="Genomic_DNA"/>
</dbReference>
<feature type="region of interest" description="Disordered" evidence="1">
    <location>
        <begin position="605"/>
        <end position="637"/>
    </location>
</feature>
<accession>A0AAD5S8M1</accession>
<feature type="compositionally biased region" description="Acidic residues" evidence="1">
    <location>
        <begin position="620"/>
        <end position="630"/>
    </location>
</feature>
<dbReference type="AlphaFoldDB" id="A0AAD5S8M1"/>
<protein>
    <submittedName>
        <fullName evidence="2">Transcription factor 25</fullName>
    </submittedName>
</protein>
<dbReference type="Proteomes" id="UP001212841">
    <property type="component" value="Unassembled WGS sequence"/>
</dbReference>
<proteinExistence type="predicted"/>
<dbReference type="PANTHER" id="PTHR22684">
    <property type="entry name" value="NULP1-RELATED"/>
    <property type="match status" value="1"/>
</dbReference>
<feature type="compositionally biased region" description="Basic residues" evidence="1">
    <location>
        <begin position="82"/>
        <end position="93"/>
    </location>
</feature>
<dbReference type="PANTHER" id="PTHR22684:SF0">
    <property type="entry name" value="RIBOSOME QUALITY CONTROL COMPLEX SUBUNIT TCF25"/>
    <property type="match status" value="1"/>
</dbReference>
<dbReference type="GO" id="GO:0072344">
    <property type="term" value="P:rescue of stalled ribosome"/>
    <property type="evidence" value="ECO:0007669"/>
    <property type="project" value="TreeGrafter"/>
</dbReference>
<feature type="compositionally biased region" description="Basic and acidic residues" evidence="1">
    <location>
        <begin position="538"/>
        <end position="548"/>
    </location>
</feature>
<sequence>MSSRAYRKLLKEKGGLEPAPPAIDKSESSADESDSDAPTPKQNLFDLLNAGEDNVPLSDSSDDADAEPSAAVHIPTPPSSKNAKKKKKKKQSKGKQPAADTFEEQPSEDEIDRTLRELTEKFGDTSTSAAPTKKTADDTKTLLSVDARMMDADAEMKRMFGSRVVNEEIKKKNYVRTPKKHLLAAPRAQWPRMERLSEVCKHNGDAGMAAELIERALLALERAFNSMFNVATGTCRLPYIRFENRAMHLALFRQIDYLTRRGCWRTAFEFAKLLLSLDPDEDPLGSLLSIDYYAIRAKELRWFQRLHSEWGDKKGFKYFPNVAYSAALVQWQVEDAEGQDHTESSRLLQTAIAYFPSAVPALYNKCATTDSAVVGNSFFTLGRSDSETSLKLLIDLFVERNHTLWKVPEVLAWLKENVAVVVERLKGPDAKIREGREVLATRYLGGVKRNWSRHIFISEFQSISAALPPDVLAHGVQMHDPIPPENTPPTVYDEYQRSLAGRANPFQDMGFLAGFLRSLLPWMNVNNAAGAAPPPVRDGGEGPVERDLGGGVEGPAGEANEDHIAATIRAAQQALPGIFPPATEDNPNPEWMATLRDTIGRLGLFGGGGAGGAGAGGAELEGEEDEDGDEDGRPGRA</sequence>
<comment type="caution">
    <text evidence="2">The sequence shown here is derived from an EMBL/GenBank/DDBJ whole genome shotgun (WGS) entry which is preliminary data.</text>
</comment>